<sequence>MTNGIDKRDRRTDLNERHGFMLFLSCVLSIAAVLFSADFAALNGQFFRNGPANETTQQIEDASAIPPRQQSASLSQTIRAILVEAALAKPQPAYPDGNSHGLPARFAALSFHEAKTAEAVSRPRAFRLFASSKKSPRAPPASV</sequence>
<accession>A0A316J8S7</accession>
<reference evidence="2 3" key="1">
    <citation type="submission" date="2018-05" db="EMBL/GenBank/DDBJ databases">
        <title>Comparative genomic sequence analysis between strain HN4 and CCM 8460T (Falsochrobactrum ovis) will provide more evidence to prove that HN4 is a new species of Falsochrobactrum.</title>
        <authorList>
            <person name="Lyu W."/>
            <person name="Sun L."/>
            <person name="Yao L."/>
        </authorList>
    </citation>
    <scope>NUCLEOTIDE SEQUENCE [LARGE SCALE GENOMIC DNA]</scope>
    <source>
        <strain evidence="2 3">HN4</strain>
    </source>
</reference>
<keyword evidence="1" id="KW-0472">Membrane</keyword>
<feature type="transmembrane region" description="Helical" evidence="1">
    <location>
        <begin position="20"/>
        <end position="42"/>
    </location>
</feature>
<dbReference type="Proteomes" id="UP000245865">
    <property type="component" value="Unassembled WGS sequence"/>
</dbReference>
<keyword evidence="3" id="KW-1185">Reference proteome</keyword>
<dbReference type="EMBL" id="QGDB01000003">
    <property type="protein sequence ID" value="PWL17686.1"/>
    <property type="molecule type" value="Genomic_DNA"/>
</dbReference>
<proteinExistence type="predicted"/>
<dbReference type="AlphaFoldDB" id="A0A316J8S7"/>
<protein>
    <submittedName>
        <fullName evidence="2">Uncharacterized protein</fullName>
    </submittedName>
</protein>
<keyword evidence="1" id="KW-1133">Transmembrane helix</keyword>
<evidence type="ECO:0000256" key="1">
    <source>
        <dbReference type="SAM" id="Phobius"/>
    </source>
</evidence>
<keyword evidence="1" id="KW-0812">Transmembrane</keyword>
<gene>
    <name evidence="2" type="ORF">DKP76_07870</name>
</gene>
<evidence type="ECO:0000313" key="2">
    <source>
        <dbReference type="EMBL" id="PWL17686.1"/>
    </source>
</evidence>
<name>A0A316J8S7_9HYPH</name>
<organism evidence="2 3">
    <name type="scientific">Falsochrobactrum shanghaiense</name>
    <dbReference type="NCBI Taxonomy" id="2201899"/>
    <lineage>
        <taxon>Bacteria</taxon>
        <taxon>Pseudomonadati</taxon>
        <taxon>Pseudomonadota</taxon>
        <taxon>Alphaproteobacteria</taxon>
        <taxon>Hyphomicrobiales</taxon>
        <taxon>Brucellaceae</taxon>
        <taxon>Falsochrobactrum</taxon>
    </lineage>
</organism>
<comment type="caution">
    <text evidence="2">The sequence shown here is derived from an EMBL/GenBank/DDBJ whole genome shotgun (WGS) entry which is preliminary data.</text>
</comment>
<evidence type="ECO:0000313" key="3">
    <source>
        <dbReference type="Proteomes" id="UP000245865"/>
    </source>
</evidence>